<evidence type="ECO:0008006" key="3">
    <source>
        <dbReference type="Google" id="ProtNLM"/>
    </source>
</evidence>
<dbReference type="Proteomes" id="UP000005819">
    <property type="component" value="Unassembled WGS sequence"/>
</dbReference>
<dbReference type="AlphaFoldDB" id="B0MV24"/>
<sequence length="202" mass="22918">MDELLFIETIRVEDGIFVRPELHLHRMRQTVREAYGVASGFDLADGSIPLQHRKGTVKCRIVYGRSLSEISFAPYVPREIRSLRLVAADDELDYHLKYADRSALARLLQRRDDCDEILIVRDGAITDTSYSNVAFFDGRKYVTPDTFLLNGTRRQYLLGTGVLTECRITPSDLGGFERVVLINAMLGIEDDLAVPIERIRGL</sequence>
<reference evidence="1" key="1">
    <citation type="submission" date="2007-10" db="EMBL/GenBank/DDBJ databases">
        <authorList>
            <person name="Fulton L."/>
            <person name="Clifton S."/>
            <person name="Fulton B."/>
            <person name="Xu J."/>
            <person name="Minx P."/>
            <person name="Pepin K.H."/>
            <person name="Johnson M."/>
            <person name="Thiruvilangam P."/>
            <person name="Bhonagiri V."/>
            <person name="Nash W.E."/>
            <person name="Mardis E.R."/>
            <person name="Wilson R.K."/>
        </authorList>
    </citation>
    <scope>NUCLEOTIDE SEQUENCE [LARGE SCALE GENOMIC DNA]</scope>
    <source>
        <strain evidence="1">DSM 17216</strain>
    </source>
</reference>
<name>B0MV24_9BACT</name>
<dbReference type="Gene3D" id="3.20.10.10">
    <property type="entry name" value="D-amino Acid Aminotransferase, subunit A, domain 2"/>
    <property type="match status" value="1"/>
</dbReference>
<reference evidence="1" key="2">
    <citation type="submission" date="2013-09" db="EMBL/GenBank/DDBJ databases">
        <title>Draft genome sequence of Alistipes putredinis (DSM 17216).</title>
        <authorList>
            <person name="Sudarsanam P."/>
            <person name="Ley R."/>
            <person name="Guruge J."/>
            <person name="Turnbaugh P.J."/>
            <person name="Mahowald M."/>
            <person name="Liep D."/>
            <person name="Gordon J."/>
        </authorList>
    </citation>
    <scope>NUCLEOTIDE SEQUENCE</scope>
    <source>
        <strain evidence="1">DSM 17216</strain>
    </source>
</reference>
<proteinExistence type="predicted"/>
<dbReference type="InterPro" id="IPR043131">
    <property type="entry name" value="BCAT-like_N"/>
</dbReference>
<dbReference type="GeneID" id="73803914"/>
<protein>
    <recommendedName>
        <fullName evidence="3">Chorismate binding enzyme</fullName>
    </recommendedName>
</protein>
<keyword evidence="2" id="KW-1185">Reference proteome</keyword>
<evidence type="ECO:0000313" key="1">
    <source>
        <dbReference type="EMBL" id="EDS03906.1"/>
    </source>
</evidence>
<dbReference type="InterPro" id="IPR043132">
    <property type="entry name" value="BCAT-like_C"/>
</dbReference>
<dbReference type="GO" id="GO:0003824">
    <property type="term" value="F:catalytic activity"/>
    <property type="evidence" value="ECO:0007669"/>
    <property type="project" value="InterPro"/>
</dbReference>
<dbReference type="InterPro" id="IPR001544">
    <property type="entry name" value="Aminotrans_IV"/>
</dbReference>
<dbReference type="InterPro" id="IPR036038">
    <property type="entry name" value="Aminotransferase-like"/>
</dbReference>
<dbReference type="OrthoDB" id="1148709at2"/>
<dbReference type="eggNOG" id="COG0115">
    <property type="taxonomic scope" value="Bacteria"/>
</dbReference>
<evidence type="ECO:0000313" key="2">
    <source>
        <dbReference type="Proteomes" id="UP000005819"/>
    </source>
</evidence>
<dbReference type="HOGENOM" id="CLU_114524_0_0_10"/>
<dbReference type="RefSeq" id="WP_004329778.1">
    <property type="nucleotide sequence ID" value="NZ_DS499580.1"/>
</dbReference>
<dbReference type="EMBL" id="ABFK02000017">
    <property type="protein sequence ID" value="EDS03906.1"/>
    <property type="molecule type" value="Genomic_DNA"/>
</dbReference>
<accession>B0MV24</accession>
<comment type="caution">
    <text evidence="1">The sequence shown here is derived from an EMBL/GenBank/DDBJ whole genome shotgun (WGS) entry which is preliminary data.</text>
</comment>
<dbReference type="Pfam" id="PF01063">
    <property type="entry name" value="Aminotran_4"/>
    <property type="match status" value="1"/>
</dbReference>
<gene>
    <name evidence="1" type="ORF">ALIPUT_00967</name>
</gene>
<dbReference type="SUPFAM" id="SSF56752">
    <property type="entry name" value="D-aminoacid aminotransferase-like PLP-dependent enzymes"/>
    <property type="match status" value="1"/>
</dbReference>
<dbReference type="Gene3D" id="3.30.470.10">
    <property type="match status" value="1"/>
</dbReference>
<organism evidence="1 2">
    <name type="scientific">Alistipes putredinis DSM 17216</name>
    <dbReference type="NCBI Taxonomy" id="445970"/>
    <lineage>
        <taxon>Bacteria</taxon>
        <taxon>Pseudomonadati</taxon>
        <taxon>Bacteroidota</taxon>
        <taxon>Bacteroidia</taxon>
        <taxon>Bacteroidales</taxon>
        <taxon>Rikenellaceae</taxon>
        <taxon>Alistipes</taxon>
    </lineage>
</organism>